<name>A0A6J5QH27_9CAUD</name>
<dbReference type="EMBL" id="LR797032">
    <property type="protein sequence ID" value="CAB4182932.1"/>
    <property type="molecule type" value="Genomic_DNA"/>
</dbReference>
<evidence type="ECO:0008006" key="5">
    <source>
        <dbReference type="Google" id="ProtNLM"/>
    </source>
</evidence>
<dbReference type="EMBL" id="LR797401">
    <property type="protein sequence ID" value="CAB4214439.1"/>
    <property type="molecule type" value="Genomic_DNA"/>
</dbReference>
<protein>
    <recommendedName>
        <fullName evidence="5">3-phosphoglycerate kinase</fullName>
    </recommendedName>
</protein>
<proteinExistence type="predicted"/>
<organism evidence="2">
    <name type="scientific">uncultured Caudovirales phage</name>
    <dbReference type="NCBI Taxonomy" id="2100421"/>
    <lineage>
        <taxon>Viruses</taxon>
        <taxon>Duplodnaviria</taxon>
        <taxon>Heunggongvirae</taxon>
        <taxon>Uroviricota</taxon>
        <taxon>Caudoviricetes</taxon>
        <taxon>Peduoviridae</taxon>
        <taxon>Maltschvirus</taxon>
        <taxon>Maltschvirus maltsch</taxon>
    </lineage>
</organism>
<evidence type="ECO:0000313" key="3">
    <source>
        <dbReference type="EMBL" id="CAB4214439.1"/>
    </source>
</evidence>
<dbReference type="EMBL" id="LR798384">
    <property type="protein sequence ID" value="CAB5228361.1"/>
    <property type="molecule type" value="Genomic_DNA"/>
</dbReference>
<evidence type="ECO:0000313" key="2">
    <source>
        <dbReference type="EMBL" id="CAB4182932.1"/>
    </source>
</evidence>
<evidence type="ECO:0000313" key="4">
    <source>
        <dbReference type="EMBL" id="CAB5228361.1"/>
    </source>
</evidence>
<sequence length="342" mass="35935">MAFANSAVTDIIATTIQSRTRALADNFTNNNALVQRLAERGNVKPFSGGNVILQELAYNDANTANVNSYSGFELINIQQNSPISAAQFSISQYAAAVTMSGLEMLQNSGEEAFIDLMEGRLEVTEGQLLNRIGSDIYGTGSGNGGKNLTGLGTAVPDSPTSGTYGGISRSSFTFWQSKAYSGVTNGGAAVSAANIVAYMTALAVQLVRGSDKTDLIVADNTYYSYYINALQAIQRVASDGTGKAGSGFAAVKFYAGGMAADVVLDGGVYTGGDSVGNYAGATSAHMWFLNTKYAFLRPHKDRNFVPIGGERQAVNQDAVVKLIGWAGNFTMSNCFLQGVLIA</sequence>
<evidence type="ECO:0000313" key="1">
    <source>
        <dbReference type="EMBL" id="CAB4171440.1"/>
    </source>
</evidence>
<accession>A0A6J5QH27</accession>
<dbReference type="NCBIfam" id="NF033394">
    <property type="entry name" value="capsid_maj_Podo"/>
    <property type="match status" value="1"/>
</dbReference>
<dbReference type="EMBL" id="LR796867">
    <property type="protein sequence ID" value="CAB4171440.1"/>
    <property type="molecule type" value="Genomic_DNA"/>
</dbReference>
<reference evidence="2" key="1">
    <citation type="submission" date="2020-05" db="EMBL/GenBank/DDBJ databases">
        <authorList>
            <person name="Chiriac C."/>
            <person name="Salcher M."/>
            <person name="Ghai R."/>
            <person name="Kavagutti S V."/>
        </authorList>
    </citation>
    <scope>NUCLEOTIDE SEQUENCE</scope>
</reference>
<gene>
    <name evidence="2" type="ORF">UFOVP1095_47</name>
    <name evidence="3" type="ORF">UFOVP1452_47</name>
    <name evidence="4" type="ORF">UFOVP1540_24</name>
    <name evidence="1" type="ORF">UFOVP918_47</name>
</gene>
<dbReference type="InterPro" id="IPR049718">
    <property type="entry name" value="AKO59007-like"/>
</dbReference>